<organism evidence="6 7">
    <name type="scientific">Folsomia candida</name>
    <name type="common">Springtail</name>
    <dbReference type="NCBI Taxonomy" id="158441"/>
    <lineage>
        <taxon>Eukaryota</taxon>
        <taxon>Metazoa</taxon>
        <taxon>Ecdysozoa</taxon>
        <taxon>Arthropoda</taxon>
        <taxon>Hexapoda</taxon>
        <taxon>Collembola</taxon>
        <taxon>Entomobryomorpha</taxon>
        <taxon>Isotomoidea</taxon>
        <taxon>Isotomidae</taxon>
        <taxon>Proisotominae</taxon>
        <taxon>Folsomia</taxon>
    </lineage>
</organism>
<dbReference type="EMBL" id="LNIX01000025">
    <property type="protein sequence ID" value="OXA42709.1"/>
    <property type="molecule type" value="Genomic_DNA"/>
</dbReference>
<protein>
    <recommendedName>
        <fullName evidence="2">peptide-methionine (S)-S-oxide reductase</fullName>
        <ecNumber evidence="2">1.8.4.11</ecNumber>
    </recommendedName>
    <alternativeName>
        <fullName evidence="4">Peptide-methionine (S)-S-oxide reductase</fullName>
    </alternativeName>
</protein>
<evidence type="ECO:0000313" key="7">
    <source>
        <dbReference type="Proteomes" id="UP000198287"/>
    </source>
</evidence>
<dbReference type="GO" id="GO:0008113">
    <property type="term" value="F:peptide-methionine (S)-S-oxide reductase activity"/>
    <property type="evidence" value="ECO:0007669"/>
    <property type="project" value="UniProtKB-EC"/>
</dbReference>
<dbReference type="InterPro" id="IPR036509">
    <property type="entry name" value="Met_Sox_Rdtase_MsrA_sf"/>
</dbReference>
<dbReference type="Gene3D" id="3.30.1060.10">
    <property type="entry name" value="Peptide methionine sulphoxide reductase MsrA"/>
    <property type="match status" value="1"/>
</dbReference>
<dbReference type="EC" id="1.8.4.11" evidence="2"/>
<evidence type="ECO:0000256" key="1">
    <source>
        <dbReference type="ARBA" id="ARBA00005591"/>
    </source>
</evidence>
<reference evidence="6 7" key="1">
    <citation type="submission" date="2015-12" db="EMBL/GenBank/DDBJ databases">
        <title>The genome of Folsomia candida.</title>
        <authorList>
            <person name="Faddeeva A."/>
            <person name="Derks M.F."/>
            <person name="Anvar Y."/>
            <person name="Smit S."/>
            <person name="Van Straalen N."/>
            <person name="Roelofs D."/>
        </authorList>
    </citation>
    <scope>NUCLEOTIDE SEQUENCE [LARGE SCALE GENOMIC DNA]</scope>
    <source>
        <strain evidence="6 7">VU population</strain>
        <tissue evidence="6">Whole body</tissue>
    </source>
</reference>
<keyword evidence="3" id="KW-0560">Oxidoreductase</keyword>
<dbReference type="OrthoDB" id="77405at2759"/>
<dbReference type="PANTHER" id="PTHR43774">
    <property type="entry name" value="PEPTIDE METHIONINE SULFOXIDE REDUCTASE"/>
    <property type="match status" value="1"/>
</dbReference>
<accession>A0A226DBX1</accession>
<name>A0A226DBX1_FOLCA</name>
<evidence type="ECO:0000256" key="2">
    <source>
        <dbReference type="ARBA" id="ARBA00012502"/>
    </source>
</evidence>
<feature type="domain" description="Peptide methionine sulphoxide reductase MsrA" evidence="5">
    <location>
        <begin position="36"/>
        <end position="171"/>
    </location>
</feature>
<dbReference type="AlphaFoldDB" id="A0A226DBX1"/>
<evidence type="ECO:0000256" key="3">
    <source>
        <dbReference type="ARBA" id="ARBA00023002"/>
    </source>
</evidence>
<comment type="similarity">
    <text evidence="1">Belongs to the MsrA Met sulfoxide reductase family.</text>
</comment>
<comment type="caution">
    <text evidence="6">The sequence shown here is derived from an EMBL/GenBank/DDBJ whole genome shotgun (WGS) entry which is preliminary data.</text>
</comment>
<dbReference type="Pfam" id="PF01625">
    <property type="entry name" value="PMSR"/>
    <property type="match status" value="1"/>
</dbReference>
<gene>
    <name evidence="6" type="ORF">Fcan01_22629</name>
</gene>
<dbReference type="PANTHER" id="PTHR43774:SF1">
    <property type="entry name" value="PEPTIDE METHIONINE SULFOXIDE REDUCTASE MSRA 2"/>
    <property type="match status" value="1"/>
</dbReference>
<keyword evidence="7" id="KW-1185">Reference proteome</keyword>
<dbReference type="SUPFAM" id="SSF55068">
    <property type="entry name" value="Peptide methionine sulfoxide reductase"/>
    <property type="match status" value="1"/>
</dbReference>
<dbReference type="InterPro" id="IPR002569">
    <property type="entry name" value="Met_Sox_Rdtase_MsrA_dom"/>
</dbReference>
<proteinExistence type="inferred from homology"/>
<dbReference type="OMA" id="RTATGYC"/>
<evidence type="ECO:0000256" key="4">
    <source>
        <dbReference type="ARBA" id="ARBA00030643"/>
    </source>
</evidence>
<sequence length="242" mass="27877">MGCCKSKDVWQTNFKATELSSNKCDAEWEEIMGNPATFAMGSHWGPAARFGAIPGVIRVRVGFTGGTEEEPMYNDPKDHIEAVSLQFDPDRVTYQRLLELFWDYHDWTLENPHQYSSFIFCHDEEQKSAAEASFLEMLKKTEKKVRTKIGTYTQFWQADDDFQHNLLQQHKNIFPRLHIPFVQLAHSHLATRVEGYVCGYAKPELFDDEVAELYLPTTLSSDIRKECMANQPSDEGVDKFPL</sequence>
<evidence type="ECO:0000313" key="6">
    <source>
        <dbReference type="EMBL" id="OXA42709.1"/>
    </source>
</evidence>
<dbReference type="Proteomes" id="UP000198287">
    <property type="component" value="Unassembled WGS sequence"/>
</dbReference>
<dbReference type="STRING" id="158441.A0A226DBX1"/>
<evidence type="ECO:0000259" key="5">
    <source>
        <dbReference type="Pfam" id="PF01625"/>
    </source>
</evidence>